<dbReference type="Pfam" id="PF00008">
    <property type="entry name" value="EGF"/>
    <property type="match status" value="1"/>
</dbReference>
<dbReference type="SUPFAM" id="SSF56496">
    <property type="entry name" value="Fibrinogen C-terminal domain-like"/>
    <property type="match status" value="1"/>
</dbReference>
<dbReference type="Proteomes" id="UP000275408">
    <property type="component" value="Unassembled WGS sequence"/>
</dbReference>
<reference evidence="5 6" key="1">
    <citation type="journal article" date="2018" name="Sci. Rep.">
        <title>Comparative analysis of the Pocillopora damicornis genome highlights role of immune system in coral evolution.</title>
        <authorList>
            <person name="Cunning R."/>
            <person name="Bay R.A."/>
            <person name="Gillette P."/>
            <person name="Baker A.C."/>
            <person name="Traylor-Knowles N."/>
        </authorList>
    </citation>
    <scope>NUCLEOTIDE SEQUENCE [LARGE SCALE GENOMIC DNA]</scope>
    <source>
        <strain evidence="5">RSMAS</strain>
        <tissue evidence="5">Whole animal</tissue>
    </source>
</reference>
<comment type="caution">
    <text evidence="5">The sequence shown here is derived from an EMBL/GenBank/DDBJ whole genome shotgun (WGS) entry which is preliminary data.</text>
</comment>
<comment type="caution">
    <text evidence="2">Lacks conserved residue(s) required for the propagation of feature annotation.</text>
</comment>
<keyword evidence="1 2" id="KW-1015">Disulfide bond</keyword>
<sequence>MWLNVIRSSSLTKNYKTLFLIDFFQSKMNSYFAYLWLKFGTILLLTTAISSASNQMETPLVFINNTFMDNISIENHTIQTVSVLDPWECFRHCAKHCDCVAFQVSEKICELLGTDIDGAIGNQVKKPGTRFYHMQQNGVREHYRCLNGCCQPNPCLNGGTCVESCDNIRKQYTCACPRNYQGKRCEIFHPRVKSCQSYIDLKPESESGVYNLNDTVQTYCDFDSEAGKVWTLIQSFSLENKAFYKREPFYFNFPRNETRFNWNDFRVSYQAMVNIRDNSTHWRVTCNFPSGLDFTDYARATLQATDILTFVNQDRCRKYEYISVRGQSCTDCSGMIVQRDTQHMHTDSYWSGRNGCFWDPRIGSVVGEDNFGFYNTINTQHSCTENSLSTTQWWLGAGL</sequence>
<dbReference type="PROSITE" id="PS00010">
    <property type="entry name" value="ASX_HYDROXYL"/>
    <property type="match status" value="1"/>
</dbReference>
<keyword evidence="3" id="KW-0812">Transmembrane</keyword>
<dbReference type="CDD" id="cd00054">
    <property type="entry name" value="EGF_CA"/>
    <property type="match status" value="1"/>
</dbReference>
<name>A0A3M6ULE0_POCDA</name>
<dbReference type="InterPro" id="IPR036056">
    <property type="entry name" value="Fibrinogen-like_C"/>
</dbReference>
<keyword evidence="3" id="KW-0472">Membrane</keyword>
<dbReference type="InterPro" id="IPR000152">
    <property type="entry name" value="EGF-type_Asp/Asn_hydroxyl_site"/>
</dbReference>
<evidence type="ECO:0000256" key="3">
    <source>
        <dbReference type="SAM" id="Phobius"/>
    </source>
</evidence>
<keyword evidence="6" id="KW-1185">Reference proteome</keyword>
<proteinExistence type="predicted"/>
<dbReference type="AlphaFoldDB" id="A0A3M6ULE0"/>
<evidence type="ECO:0000259" key="4">
    <source>
        <dbReference type="PROSITE" id="PS50026"/>
    </source>
</evidence>
<protein>
    <recommendedName>
        <fullName evidence="4">EGF-like domain-containing protein</fullName>
    </recommendedName>
</protein>
<dbReference type="SMART" id="SM00181">
    <property type="entry name" value="EGF"/>
    <property type="match status" value="1"/>
</dbReference>
<evidence type="ECO:0000256" key="1">
    <source>
        <dbReference type="ARBA" id="ARBA00023157"/>
    </source>
</evidence>
<feature type="domain" description="EGF-like" evidence="4">
    <location>
        <begin position="150"/>
        <end position="186"/>
    </location>
</feature>
<dbReference type="PROSITE" id="PS50026">
    <property type="entry name" value="EGF_3"/>
    <property type="match status" value="1"/>
</dbReference>
<gene>
    <name evidence="5" type="ORF">pdam_00013180</name>
</gene>
<keyword evidence="3" id="KW-1133">Transmembrane helix</keyword>
<dbReference type="SUPFAM" id="SSF57196">
    <property type="entry name" value="EGF/Laminin"/>
    <property type="match status" value="1"/>
</dbReference>
<dbReference type="EMBL" id="RCHS01001257">
    <property type="protein sequence ID" value="RMX54476.1"/>
    <property type="molecule type" value="Genomic_DNA"/>
</dbReference>
<feature type="transmembrane region" description="Helical" evidence="3">
    <location>
        <begin position="31"/>
        <end position="49"/>
    </location>
</feature>
<dbReference type="PROSITE" id="PS00022">
    <property type="entry name" value="EGF_1"/>
    <property type="match status" value="1"/>
</dbReference>
<dbReference type="Gene3D" id="2.10.25.10">
    <property type="entry name" value="Laminin"/>
    <property type="match status" value="1"/>
</dbReference>
<dbReference type="InterPro" id="IPR000742">
    <property type="entry name" value="EGF"/>
</dbReference>
<evidence type="ECO:0000313" key="6">
    <source>
        <dbReference type="Proteomes" id="UP000275408"/>
    </source>
</evidence>
<keyword evidence="2" id="KW-0245">EGF-like domain</keyword>
<evidence type="ECO:0000313" key="5">
    <source>
        <dbReference type="EMBL" id="RMX54476.1"/>
    </source>
</evidence>
<organism evidence="5 6">
    <name type="scientific">Pocillopora damicornis</name>
    <name type="common">Cauliflower coral</name>
    <name type="synonym">Millepora damicornis</name>
    <dbReference type="NCBI Taxonomy" id="46731"/>
    <lineage>
        <taxon>Eukaryota</taxon>
        <taxon>Metazoa</taxon>
        <taxon>Cnidaria</taxon>
        <taxon>Anthozoa</taxon>
        <taxon>Hexacorallia</taxon>
        <taxon>Scleractinia</taxon>
        <taxon>Astrocoeniina</taxon>
        <taxon>Pocilloporidae</taxon>
        <taxon>Pocillopora</taxon>
    </lineage>
</organism>
<dbReference type="OrthoDB" id="5948688at2759"/>
<accession>A0A3M6ULE0</accession>
<feature type="disulfide bond" evidence="2">
    <location>
        <begin position="176"/>
        <end position="185"/>
    </location>
</feature>
<evidence type="ECO:0000256" key="2">
    <source>
        <dbReference type="PROSITE-ProRule" id="PRU00076"/>
    </source>
</evidence>